<dbReference type="GO" id="GO:0003676">
    <property type="term" value="F:nucleic acid binding"/>
    <property type="evidence" value="ECO:0007669"/>
    <property type="project" value="InterPro"/>
</dbReference>
<dbReference type="InParanoid" id="F4SB62"/>
<keyword evidence="2" id="KW-0539">Nucleus</keyword>
<dbReference type="Gene3D" id="1.10.150.910">
    <property type="match status" value="1"/>
</dbReference>
<evidence type="ECO:0000256" key="1">
    <source>
        <dbReference type="ARBA" id="ARBA00004123"/>
    </source>
</evidence>
<dbReference type="STRING" id="747676.F4SB62"/>
<dbReference type="InterPro" id="IPR058543">
    <property type="entry name" value="Beta-prop_RSE1/DDB1/CPSF1_2nd"/>
</dbReference>
<dbReference type="eggNOG" id="KOG1896">
    <property type="taxonomic scope" value="Eukaryota"/>
</dbReference>
<feature type="domain" description="RSE1/DDB1/CPSF1 first beta-propeller" evidence="5">
    <location>
        <begin position="45"/>
        <end position="455"/>
    </location>
</feature>
<feature type="domain" description="RSE1/DDB1/CPSF1 C-terminal" evidence="4">
    <location>
        <begin position="1178"/>
        <end position="1394"/>
    </location>
</feature>
<evidence type="ECO:0000259" key="6">
    <source>
        <dbReference type="Pfam" id="PF23726"/>
    </source>
</evidence>
<dbReference type="GeneID" id="18937498"/>
<evidence type="ECO:0000259" key="5">
    <source>
        <dbReference type="Pfam" id="PF10433"/>
    </source>
</evidence>
<evidence type="ECO:0008006" key="9">
    <source>
        <dbReference type="Google" id="ProtNLM"/>
    </source>
</evidence>
<evidence type="ECO:0000256" key="2">
    <source>
        <dbReference type="ARBA" id="ARBA00023242"/>
    </source>
</evidence>
<comment type="subcellular location">
    <subcellularLocation>
        <location evidence="1">Nucleus</location>
    </subcellularLocation>
</comment>
<dbReference type="GO" id="GO:0005634">
    <property type="term" value="C:nucleus"/>
    <property type="evidence" value="ECO:0007669"/>
    <property type="project" value="UniProtKB-SubCell"/>
</dbReference>
<dbReference type="Proteomes" id="UP000001072">
    <property type="component" value="Unassembled WGS sequence"/>
</dbReference>
<evidence type="ECO:0000256" key="3">
    <source>
        <dbReference type="SAM" id="MobiDB-lite"/>
    </source>
</evidence>
<feature type="domain" description="RSE1/DDB1/CPSF1 C-terminal" evidence="4">
    <location>
        <begin position="1042"/>
        <end position="1157"/>
    </location>
</feature>
<evidence type="ECO:0000259" key="4">
    <source>
        <dbReference type="Pfam" id="PF03178"/>
    </source>
</evidence>
<dbReference type="VEuPathDB" id="FungiDB:MELLADRAFT_96156"/>
<evidence type="ECO:0000313" key="8">
    <source>
        <dbReference type="Proteomes" id="UP000001072"/>
    </source>
</evidence>
<dbReference type="InterPro" id="IPR015943">
    <property type="entry name" value="WD40/YVTN_repeat-like_dom_sf"/>
</dbReference>
<feature type="region of interest" description="Disordered" evidence="3">
    <location>
        <begin position="474"/>
        <end position="497"/>
    </location>
</feature>
<feature type="region of interest" description="Disordered" evidence="3">
    <location>
        <begin position="797"/>
        <end position="817"/>
    </location>
</feature>
<dbReference type="PANTHER" id="PTHR10644">
    <property type="entry name" value="DNA REPAIR/RNA PROCESSING CPSF FAMILY"/>
    <property type="match status" value="1"/>
</dbReference>
<dbReference type="Pfam" id="PF10433">
    <property type="entry name" value="Beta-prop_RSE1_1st"/>
    <property type="match status" value="1"/>
</dbReference>
<dbReference type="KEGG" id="mlr:MELLADRAFT_96156"/>
<dbReference type="EMBL" id="GL883185">
    <property type="protein sequence ID" value="EGF98089.1"/>
    <property type="molecule type" value="Genomic_DNA"/>
</dbReference>
<name>F4SB62_MELLP</name>
<gene>
    <name evidence="7" type="ORF">MELLADRAFT_96156</name>
</gene>
<dbReference type="Gene3D" id="2.130.10.10">
    <property type="entry name" value="YVTN repeat-like/Quinoprotein amine dehydrogenase"/>
    <property type="match status" value="2"/>
</dbReference>
<accession>F4SB62</accession>
<dbReference type="RefSeq" id="XP_007418625.1">
    <property type="nucleotide sequence ID" value="XM_007418563.1"/>
</dbReference>
<feature type="compositionally biased region" description="Basic and acidic residues" evidence="3">
    <location>
        <begin position="481"/>
        <end position="496"/>
    </location>
</feature>
<feature type="domain" description="RSE1/DDB1/CPSF1 second beta-propeller" evidence="6">
    <location>
        <begin position="603"/>
        <end position="945"/>
    </location>
</feature>
<dbReference type="InterPro" id="IPR050358">
    <property type="entry name" value="RSE1/DDB1/CFT1"/>
</dbReference>
<organism evidence="8">
    <name type="scientific">Melampsora larici-populina (strain 98AG31 / pathotype 3-4-7)</name>
    <name type="common">Poplar leaf rust fungus</name>
    <dbReference type="NCBI Taxonomy" id="747676"/>
    <lineage>
        <taxon>Eukaryota</taxon>
        <taxon>Fungi</taxon>
        <taxon>Dikarya</taxon>
        <taxon>Basidiomycota</taxon>
        <taxon>Pucciniomycotina</taxon>
        <taxon>Pucciniomycetes</taxon>
        <taxon>Pucciniales</taxon>
        <taxon>Melampsoraceae</taxon>
        <taxon>Melampsora</taxon>
    </lineage>
</organism>
<reference evidence="8" key="1">
    <citation type="journal article" date="2011" name="Proc. Natl. Acad. Sci. U.S.A.">
        <title>Obligate biotrophy features unraveled by the genomic analysis of rust fungi.</title>
        <authorList>
            <person name="Duplessis S."/>
            <person name="Cuomo C.A."/>
            <person name="Lin Y.-C."/>
            <person name="Aerts A."/>
            <person name="Tisserant E."/>
            <person name="Veneault-Fourrey C."/>
            <person name="Joly D.L."/>
            <person name="Hacquard S."/>
            <person name="Amselem J."/>
            <person name="Cantarel B.L."/>
            <person name="Chiu R."/>
            <person name="Coutinho P.M."/>
            <person name="Feau N."/>
            <person name="Field M."/>
            <person name="Frey P."/>
            <person name="Gelhaye E."/>
            <person name="Goldberg J."/>
            <person name="Grabherr M.G."/>
            <person name="Kodira C.D."/>
            <person name="Kohler A."/>
            <person name="Kuees U."/>
            <person name="Lindquist E.A."/>
            <person name="Lucas S.M."/>
            <person name="Mago R."/>
            <person name="Mauceli E."/>
            <person name="Morin E."/>
            <person name="Murat C."/>
            <person name="Pangilinan J.L."/>
            <person name="Park R."/>
            <person name="Pearson M."/>
            <person name="Quesneville H."/>
            <person name="Rouhier N."/>
            <person name="Sakthikumar S."/>
            <person name="Salamov A.A."/>
            <person name="Schmutz J."/>
            <person name="Selles B."/>
            <person name="Shapiro H."/>
            <person name="Tanguay P."/>
            <person name="Tuskan G.A."/>
            <person name="Henrissat B."/>
            <person name="Van de Peer Y."/>
            <person name="Rouze P."/>
            <person name="Ellis J.G."/>
            <person name="Dodds P.N."/>
            <person name="Schein J.E."/>
            <person name="Zhong S."/>
            <person name="Hamelin R.C."/>
            <person name="Grigoriev I.V."/>
            <person name="Szabo L.J."/>
            <person name="Martin F."/>
        </authorList>
    </citation>
    <scope>NUCLEOTIDE SEQUENCE [LARGE SCALE GENOMIC DNA]</scope>
    <source>
        <strain evidence="8">98AG31 / pathotype 3-4-7</strain>
    </source>
</reference>
<dbReference type="OrthoDB" id="6109at2759"/>
<dbReference type="Pfam" id="PF23726">
    <property type="entry name" value="Beta-prop_RSE1_2nd"/>
    <property type="match status" value="1"/>
</dbReference>
<sequence>MNSFYRQHLRPSGVQFSTQISITPSTSRKSIHHHHQYPNYKVITNLVIARSSYLQLFEVCQSTLTNEFKVFHVLEHQLHGIVTGLQPITTIDTHVDGLDRLLVSFKDAKITLLEWSHQQSDLVPISLHTFEKLPQITQGDFPTIFDQLETDPQSRCAILKLPQSTIAVLPFFQENNLDLETLFSNSNPSANNQRIQSFPYAPSFIIDLNQSQSFKSQTQTHSQTQTQQKSIKSIISFKFLPGFSQPTLAILYTYQHTWAGRLENTTDSCSLIFITLDLSSNHFTIIFQIDNLPYHAHSIMACPKEVGGVLVICADMILHIDQSSKLIGIATNGWSKLSTHLDVPTQQMVKIVTEDGQDQEERLKVRLENSKLVFVTIDRALMFLTDGQIFRLCLYQDGRTLIKLCLEKFPVVSVIPSVAVKISDHSVFVGSMLGDSIVMGIEFEGEKEVEVVEEVEVEVEAEVVHQNGNEMEIDQAEEDEIYGKEEPDDKKTKDQDGIDSIIKATNKKIHREIRSLRLHDSISGHGPIRDFTMSKIGGFEDSLEMVGCTGSGETGGLTIFYKEMPLMKRKKLDSTNESMKITNLNSIAFNDPTGSPGCELAWISIHDRTKIFSMIKNPEEGNRTSDLKFMKTLNASTIYVAMFFDQTCFLQITSYEIKLLKVVGFGEVQVIRPIETENKKNKIIRAKVVQDYILLETSDHRVMLYKGQVDSLTIDRIQLPQLSKPVTYASLFSAHLPLYDHDDQTNGIGLDNDEDAEKPWLFVTDLGGVLHILSLPELEIVFTVKGIENLPDLLDEDEDEEQQQQPAIEYEHEDGDVKMEEDEKVEPKENSSIQMIYGFVTGAKVARPHLYVELNNGALAVYQISIAYDRKPGDPSTSKPRRQALSIRLNKVLGYQFESSEPISNLDRKVKVVKKNATFSGIHLSGLEPIWIVSTDHGPVQIYKAKTNQTITYLDQSDKFLVSDHQVEIWESEVGEGVCLDGRIPVRLVKDGRSFSKIVYEPKMDVVIGASYLVTPFANFTEEGVMMWEQDDESKVRPNGFRSSLELILPGSWDTIDGHEFQQNEWVTSMKLVSLDSKSKRSGRRDFIGAGTTCNRAEDLAARGGVYVFEVIEIVPDPKHPERNRGLRLRYHETTKACVTAVDGLNGYFIHTMGQKVDPGYPRSPTRKYSDILADQIIAFYSKLYAKCFEQDERLLAVGFLDIRPYTTTLKVLKNFIVLGDAVKGITLVAFQEEPYKLIELGHTFVDLRCSTIDFLVLENKLSIVTSDLGGTIRIFEYNPTNIESQGGLKLLCRTEFGTAGEMGSSLGFGKRLSSKEEAKSIGTLFAGLDGSISSLVPVKEAVFKRLQIVQTRLIRHLDHFAGLNPRGFRTVRNDLVSRAMNRGIIDGEIIERFGALKLDEQDSIGKLAGSDRNTILINLNNLKGIW</sequence>
<dbReference type="InterPro" id="IPR018846">
    <property type="entry name" value="Beta-prop_RSE1/DDB1/CPSF1_1st"/>
</dbReference>
<proteinExistence type="predicted"/>
<dbReference type="HOGENOM" id="CLU_002414_0_0_1"/>
<dbReference type="Pfam" id="PF03178">
    <property type="entry name" value="CPSF_A"/>
    <property type="match status" value="2"/>
</dbReference>
<evidence type="ECO:0000313" key="7">
    <source>
        <dbReference type="EMBL" id="EGF98089.1"/>
    </source>
</evidence>
<protein>
    <recommendedName>
        <fullName evidence="9">Cleavage/polyadenylation specificity factor A subunit C-terminal domain-containing protein</fullName>
    </recommendedName>
</protein>
<keyword evidence="8" id="KW-1185">Reference proteome</keyword>
<dbReference type="FunCoup" id="F4SB62">
    <property type="interactions" value="653"/>
</dbReference>
<dbReference type="InterPro" id="IPR004871">
    <property type="entry name" value="RSE1/DDB1/CPSF1_C"/>
</dbReference>